<keyword evidence="6 8" id="KW-0472">Membrane</keyword>
<proteinExistence type="predicted"/>
<evidence type="ECO:0000256" key="4">
    <source>
        <dbReference type="ARBA" id="ARBA00022989"/>
    </source>
</evidence>
<evidence type="ECO:0000256" key="2">
    <source>
        <dbReference type="ARBA" id="ARBA00022448"/>
    </source>
</evidence>
<evidence type="ECO:0000313" key="10">
    <source>
        <dbReference type="EMBL" id="GAA0465917.1"/>
    </source>
</evidence>
<evidence type="ECO:0000256" key="5">
    <source>
        <dbReference type="ARBA" id="ARBA00023065"/>
    </source>
</evidence>
<keyword evidence="2" id="KW-0813">Transport</keyword>
<reference evidence="11" key="2">
    <citation type="submission" date="2022-04" db="EMBL/GenBank/DDBJ databases">
        <title>Sequencing and genomic assembly of Halococcus dombrowskii.</title>
        <authorList>
            <person name="Lim S.W."/>
            <person name="MacLea K.S."/>
        </authorList>
    </citation>
    <scope>NUCLEOTIDE SEQUENCE</scope>
    <source>
        <strain evidence="11">H4</strain>
    </source>
</reference>
<dbReference type="KEGG" id="hdo:MUK72_06360"/>
<keyword evidence="4 8" id="KW-1133">Transmembrane helix</keyword>
<dbReference type="InterPro" id="IPR003148">
    <property type="entry name" value="RCK_N"/>
</dbReference>
<evidence type="ECO:0000313" key="12">
    <source>
        <dbReference type="Proteomes" id="UP000830542"/>
    </source>
</evidence>
<dbReference type="AlphaFoldDB" id="A0AAV3SIJ5"/>
<evidence type="ECO:0000256" key="8">
    <source>
        <dbReference type="SAM" id="Phobius"/>
    </source>
</evidence>
<dbReference type="Gene3D" id="1.10.287.70">
    <property type="match status" value="1"/>
</dbReference>
<gene>
    <name evidence="10" type="ORF">GCM10008985_23640</name>
    <name evidence="11" type="ORF">MUK72_06360</name>
</gene>
<dbReference type="Gene3D" id="3.40.50.720">
    <property type="entry name" value="NAD(P)-binding Rossmann-like Domain"/>
    <property type="match status" value="1"/>
</dbReference>
<dbReference type="PROSITE" id="PS51201">
    <property type="entry name" value="RCK_N"/>
    <property type="match status" value="1"/>
</dbReference>
<dbReference type="SUPFAM" id="SSF81324">
    <property type="entry name" value="Voltage-gated potassium channels"/>
    <property type="match status" value="1"/>
</dbReference>
<evidence type="ECO:0000259" key="9">
    <source>
        <dbReference type="PROSITE" id="PS51201"/>
    </source>
</evidence>
<organism evidence="10 13">
    <name type="scientific">Halococcus dombrowskii</name>
    <dbReference type="NCBI Taxonomy" id="179637"/>
    <lineage>
        <taxon>Archaea</taxon>
        <taxon>Methanobacteriati</taxon>
        <taxon>Methanobacteriota</taxon>
        <taxon>Stenosarchaea group</taxon>
        <taxon>Halobacteria</taxon>
        <taxon>Halobacteriales</taxon>
        <taxon>Halococcaceae</taxon>
        <taxon>Halococcus</taxon>
    </lineage>
</organism>
<accession>A0AAV3SIJ5</accession>
<dbReference type="PANTHER" id="PTHR43833">
    <property type="entry name" value="POTASSIUM CHANNEL PROTEIN 2-RELATED-RELATED"/>
    <property type="match status" value="1"/>
</dbReference>
<evidence type="ECO:0000256" key="6">
    <source>
        <dbReference type="ARBA" id="ARBA00023136"/>
    </source>
</evidence>
<dbReference type="GO" id="GO:0005267">
    <property type="term" value="F:potassium channel activity"/>
    <property type="evidence" value="ECO:0007669"/>
    <property type="project" value="InterPro"/>
</dbReference>
<keyword evidence="7" id="KW-0407">Ion channel</keyword>
<evidence type="ECO:0000313" key="11">
    <source>
        <dbReference type="EMBL" id="UOO96323.1"/>
    </source>
</evidence>
<feature type="transmembrane region" description="Helical" evidence="8">
    <location>
        <begin position="157"/>
        <end position="180"/>
    </location>
</feature>
<comment type="subcellular location">
    <subcellularLocation>
        <location evidence="1">Cell membrane</location>
        <topology evidence="1">Multi-pass membrane protein</topology>
    </subcellularLocation>
</comment>
<dbReference type="Pfam" id="PF07885">
    <property type="entry name" value="Ion_trans_2"/>
    <property type="match status" value="1"/>
</dbReference>
<dbReference type="PRINTS" id="PR01333">
    <property type="entry name" value="2POREKCHANEL"/>
</dbReference>
<dbReference type="GeneID" id="71761454"/>
<dbReference type="EMBL" id="CP095005">
    <property type="protein sequence ID" value="UOO96323.1"/>
    <property type="molecule type" value="Genomic_DNA"/>
</dbReference>
<feature type="transmembrane region" description="Helical" evidence="8">
    <location>
        <begin position="38"/>
        <end position="59"/>
    </location>
</feature>
<dbReference type="GO" id="GO:0005886">
    <property type="term" value="C:plasma membrane"/>
    <property type="evidence" value="ECO:0007669"/>
    <property type="project" value="UniProtKB-SubCell"/>
</dbReference>
<dbReference type="InterPro" id="IPR050721">
    <property type="entry name" value="Trk_Ktr_HKT_K-transport"/>
</dbReference>
<dbReference type="EMBL" id="BAAADN010000035">
    <property type="protein sequence ID" value="GAA0465917.1"/>
    <property type="molecule type" value="Genomic_DNA"/>
</dbReference>
<reference evidence="10" key="1">
    <citation type="journal article" date="2014" name="Int. J. Syst. Evol. Microbiol.">
        <title>Complete genome sequence of Corynebacterium casei LMG S-19264T (=DSM 44701T), isolated from a smear-ripened cheese.</title>
        <authorList>
            <consortium name="US DOE Joint Genome Institute (JGI-PGF)"/>
            <person name="Walter F."/>
            <person name="Albersmeier A."/>
            <person name="Kalinowski J."/>
            <person name="Ruckert C."/>
        </authorList>
    </citation>
    <scope>NUCLEOTIDE SEQUENCE</scope>
    <source>
        <strain evidence="10">JCM 12289</strain>
    </source>
</reference>
<keyword evidence="5" id="KW-0406">Ion transport</keyword>
<dbReference type="Proteomes" id="UP000830542">
    <property type="component" value="Chromosome"/>
</dbReference>
<evidence type="ECO:0000256" key="7">
    <source>
        <dbReference type="ARBA" id="ARBA00023303"/>
    </source>
</evidence>
<dbReference type="SUPFAM" id="SSF51735">
    <property type="entry name" value="NAD(P)-binding Rossmann-fold domains"/>
    <property type="match status" value="1"/>
</dbReference>
<feature type="transmembrane region" description="Helical" evidence="8">
    <location>
        <begin position="218"/>
        <end position="240"/>
    </location>
</feature>
<keyword evidence="3 8" id="KW-0812">Transmembrane</keyword>
<evidence type="ECO:0000256" key="1">
    <source>
        <dbReference type="ARBA" id="ARBA00004651"/>
    </source>
</evidence>
<dbReference type="RefSeq" id="WP_244704936.1">
    <property type="nucleotide sequence ID" value="NZ_BAAADN010000035.1"/>
</dbReference>
<reference evidence="10" key="3">
    <citation type="submission" date="2023-12" db="EMBL/GenBank/DDBJ databases">
        <authorList>
            <person name="Sun Q."/>
            <person name="Inoue M."/>
        </authorList>
    </citation>
    <scope>NUCLEOTIDE SEQUENCE</scope>
    <source>
        <strain evidence="10">JCM 12289</strain>
    </source>
</reference>
<sequence>MASDSPETELDSALRELFYRSERVPFVHWRRFSGAKTAVLLVGTVAVLAFVTGLSHLSQGAAAFDGPLAPLFPAGVAEVVLLSGLLLAFVLGGVAVGLQRRKRLAWYGSLVVLPLSSSLALVTAEPTDALLFALPLVTLPVVVRNRHAFDRRIELSAFQTAAIVAFVAGQLYGTLGAFALRRQFDGIETVTDALYYVVVTGTTVGYGDATPATQGAKLFTVSAIIIGAGTFAVASGSLVVPALESRLSAAFGTMTETELSLLDDHVLVLGYGDLTEPLLDELVATSDVVVVTSATETAAELDDREINVLTADPTDEQSLLDAGIEAASGVVAATNDDAQDTLAVLAARQANPDIRVVAVASDHRHADKLERVGADDVISPSIIVGRRLGRSVRGESADGDEAIATDNEAGS</sequence>
<dbReference type="InterPro" id="IPR013099">
    <property type="entry name" value="K_chnl_dom"/>
</dbReference>
<keyword evidence="12" id="KW-1185">Reference proteome</keyword>
<dbReference type="InterPro" id="IPR036291">
    <property type="entry name" value="NAD(P)-bd_dom_sf"/>
</dbReference>
<feature type="transmembrane region" description="Helical" evidence="8">
    <location>
        <begin position="79"/>
        <end position="98"/>
    </location>
</feature>
<dbReference type="InterPro" id="IPR003280">
    <property type="entry name" value="2pore_dom_K_chnl"/>
</dbReference>
<dbReference type="PANTHER" id="PTHR43833:SF9">
    <property type="entry name" value="POTASSIUM CHANNEL PROTEIN YUGO-RELATED"/>
    <property type="match status" value="1"/>
</dbReference>
<dbReference type="Proteomes" id="UP001500962">
    <property type="component" value="Unassembled WGS sequence"/>
</dbReference>
<feature type="domain" description="RCK N-terminal" evidence="9">
    <location>
        <begin position="263"/>
        <end position="379"/>
    </location>
</feature>
<evidence type="ECO:0000256" key="3">
    <source>
        <dbReference type="ARBA" id="ARBA00022692"/>
    </source>
</evidence>
<dbReference type="Pfam" id="PF02254">
    <property type="entry name" value="TrkA_N"/>
    <property type="match status" value="1"/>
</dbReference>
<evidence type="ECO:0000313" key="13">
    <source>
        <dbReference type="Proteomes" id="UP001500962"/>
    </source>
</evidence>
<name>A0AAV3SIJ5_HALDO</name>
<feature type="transmembrane region" description="Helical" evidence="8">
    <location>
        <begin position="105"/>
        <end position="123"/>
    </location>
</feature>
<protein>
    <submittedName>
        <fullName evidence="10">NAD-binding protein</fullName>
    </submittedName>
</protein>